<accession>A0A3B0R3H1</accession>
<dbReference type="PROSITE" id="PS50109">
    <property type="entry name" value="HIS_KIN"/>
    <property type="match status" value="1"/>
</dbReference>
<evidence type="ECO:0000256" key="6">
    <source>
        <dbReference type="SAM" id="Phobius"/>
    </source>
</evidence>
<dbReference type="PRINTS" id="PR00344">
    <property type="entry name" value="BCTRLSENSOR"/>
</dbReference>
<dbReference type="GO" id="GO:0005886">
    <property type="term" value="C:plasma membrane"/>
    <property type="evidence" value="ECO:0007669"/>
    <property type="project" value="TreeGrafter"/>
</dbReference>
<keyword evidence="5" id="KW-0418">Kinase</keyword>
<dbReference type="GO" id="GO:0009927">
    <property type="term" value="F:histidine phosphotransfer kinase activity"/>
    <property type="evidence" value="ECO:0007669"/>
    <property type="project" value="TreeGrafter"/>
</dbReference>
<proteinExistence type="predicted"/>
<feature type="domain" description="Response regulatory" evidence="8">
    <location>
        <begin position="466"/>
        <end position="578"/>
    </location>
</feature>
<dbReference type="Gene3D" id="3.30.565.10">
    <property type="entry name" value="Histidine kinase-like ATPase, C-terminal domain"/>
    <property type="match status" value="1"/>
</dbReference>
<dbReference type="SUPFAM" id="SSF55874">
    <property type="entry name" value="ATPase domain of HSP90 chaperone/DNA topoisomerase II/histidine kinase"/>
    <property type="match status" value="1"/>
</dbReference>
<name>A0A3B0R3H1_9ZZZZ</name>
<feature type="domain" description="Histidine kinase" evidence="7">
    <location>
        <begin position="231"/>
        <end position="445"/>
    </location>
</feature>
<dbReference type="InterPro" id="IPR004358">
    <property type="entry name" value="Sig_transdc_His_kin-like_C"/>
</dbReference>
<gene>
    <name evidence="9" type="ORF">MNBD_ALPHA02-1111</name>
</gene>
<dbReference type="Pfam" id="PF00072">
    <property type="entry name" value="Response_reg"/>
    <property type="match status" value="1"/>
</dbReference>
<dbReference type="InterPro" id="IPR005467">
    <property type="entry name" value="His_kinase_dom"/>
</dbReference>
<feature type="transmembrane region" description="Helical" evidence="6">
    <location>
        <begin position="86"/>
        <end position="105"/>
    </location>
</feature>
<organism evidence="9">
    <name type="scientific">hydrothermal vent metagenome</name>
    <dbReference type="NCBI Taxonomy" id="652676"/>
    <lineage>
        <taxon>unclassified sequences</taxon>
        <taxon>metagenomes</taxon>
        <taxon>ecological metagenomes</taxon>
    </lineage>
</organism>
<evidence type="ECO:0000256" key="1">
    <source>
        <dbReference type="ARBA" id="ARBA00000085"/>
    </source>
</evidence>
<dbReference type="GO" id="GO:0000155">
    <property type="term" value="F:phosphorelay sensor kinase activity"/>
    <property type="evidence" value="ECO:0007669"/>
    <property type="project" value="InterPro"/>
</dbReference>
<dbReference type="AlphaFoldDB" id="A0A3B0R3H1"/>
<keyword evidence="6" id="KW-0812">Transmembrane</keyword>
<evidence type="ECO:0000259" key="8">
    <source>
        <dbReference type="PROSITE" id="PS50110"/>
    </source>
</evidence>
<feature type="transmembrane region" description="Helical" evidence="6">
    <location>
        <begin position="162"/>
        <end position="183"/>
    </location>
</feature>
<dbReference type="Gene3D" id="1.10.287.130">
    <property type="match status" value="1"/>
</dbReference>
<evidence type="ECO:0000259" key="7">
    <source>
        <dbReference type="PROSITE" id="PS50109"/>
    </source>
</evidence>
<dbReference type="FunFam" id="3.30.565.10:FF:000049">
    <property type="entry name" value="Two-component sensor histidine kinase"/>
    <property type="match status" value="1"/>
</dbReference>
<dbReference type="SMART" id="SM00448">
    <property type="entry name" value="REC"/>
    <property type="match status" value="1"/>
</dbReference>
<dbReference type="SMART" id="SM00387">
    <property type="entry name" value="HATPase_c"/>
    <property type="match status" value="1"/>
</dbReference>
<dbReference type="InterPro" id="IPR011006">
    <property type="entry name" value="CheY-like_superfamily"/>
</dbReference>
<dbReference type="EC" id="2.7.13.3" evidence="2"/>
<dbReference type="PANTHER" id="PTHR43047:SF9">
    <property type="entry name" value="HISTIDINE KINASE"/>
    <property type="match status" value="1"/>
</dbReference>
<dbReference type="PROSITE" id="PS50110">
    <property type="entry name" value="RESPONSE_REGULATORY"/>
    <property type="match status" value="1"/>
</dbReference>
<evidence type="ECO:0000256" key="3">
    <source>
        <dbReference type="ARBA" id="ARBA00022553"/>
    </source>
</evidence>
<dbReference type="InterPro" id="IPR003661">
    <property type="entry name" value="HisK_dim/P_dom"/>
</dbReference>
<dbReference type="Pfam" id="PF00512">
    <property type="entry name" value="HisKA"/>
    <property type="match status" value="1"/>
</dbReference>
<dbReference type="InterPro" id="IPR003594">
    <property type="entry name" value="HATPase_dom"/>
</dbReference>
<evidence type="ECO:0000256" key="4">
    <source>
        <dbReference type="ARBA" id="ARBA00022679"/>
    </source>
</evidence>
<keyword evidence="3" id="KW-0597">Phosphoprotein</keyword>
<keyword evidence="4" id="KW-0808">Transferase</keyword>
<feature type="transmembrane region" description="Helical" evidence="6">
    <location>
        <begin position="47"/>
        <end position="65"/>
    </location>
</feature>
<evidence type="ECO:0000256" key="5">
    <source>
        <dbReference type="ARBA" id="ARBA00022777"/>
    </source>
</evidence>
<dbReference type="SMART" id="SM00388">
    <property type="entry name" value="HisKA"/>
    <property type="match status" value="1"/>
</dbReference>
<dbReference type="SUPFAM" id="SSF52172">
    <property type="entry name" value="CheY-like"/>
    <property type="match status" value="1"/>
</dbReference>
<feature type="transmembrane region" description="Helical" evidence="6">
    <location>
        <begin position="111"/>
        <end position="132"/>
    </location>
</feature>
<protein>
    <recommendedName>
        <fullName evidence="2">histidine kinase</fullName>
        <ecNumber evidence="2">2.7.13.3</ecNumber>
    </recommendedName>
</protein>
<dbReference type="PANTHER" id="PTHR43047">
    <property type="entry name" value="TWO-COMPONENT HISTIDINE PROTEIN KINASE"/>
    <property type="match status" value="1"/>
</dbReference>
<evidence type="ECO:0000313" key="9">
    <source>
        <dbReference type="EMBL" id="VAV87820.1"/>
    </source>
</evidence>
<comment type="catalytic activity">
    <reaction evidence="1">
        <text>ATP + protein L-histidine = ADP + protein N-phospho-L-histidine.</text>
        <dbReference type="EC" id="2.7.13.3"/>
    </reaction>
</comment>
<dbReference type="Gene3D" id="3.40.50.2300">
    <property type="match status" value="1"/>
</dbReference>
<keyword evidence="6" id="KW-0472">Membrane</keyword>
<dbReference type="InterPro" id="IPR036097">
    <property type="entry name" value="HisK_dim/P_sf"/>
</dbReference>
<dbReference type="SUPFAM" id="SSF47384">
    <property type="entry name" value="Homodimeric domain of signal transducing histidine kinase"/>
    <property type="match status" value="1"/>
</dbReference>
<feature type="transmembrane region" description="Helical" evidence="6">
    <location>
        <begin position="21"/>
        <end position="41"/>
    </location>
</feature>
<sequence length="584" mass="64631">MDKTLKTQYIFVEQIKIIVKQIPLMVALTLLVAVIITLILMGKVEGWIPLVLIGSILAVNSVRIWHYFSLKHVDITVDNVKYHARFLVILAFLGGSAWGSLGLLIPMVPDPFLLVLVTTLLCGLVAGAVPNLSVYRPAFFAYSIMCILPFAVRSILTQQEIFVAIGILMLLFLIVNLIICFVAQKSVLKSIVLVQENKKLIEKLKQEKSKADTARDIADGNNEAKSRFLAAASHDLRQPLHAMGFFVEALQHEKNPAEISILTRKIGQTSESLRNLLGSLLDISKIEAGVMVPNLSHFNLDEILAEIIQEFAEQAREKGLNLEAKPCCPQVIYSDKEMLCRILRNLVSNAVRYTEQGYVFISCDLENRHVIIHVSDSGIGIAQSKKNEIFQEFYQINDERGQKSQGLGLGLSIVKGLSDLLGHEINLRSEMGVGSVFSIKVTLGNLIKVIPETADIHILPGDVRARIIILNNEGTSLISIMRHWGHEVVDFNTCGAVMDFLESEDFIPDLIISEMQLQDASGIESVKAIQKKIAKTLPAIIMTGAGGEMVEQAQDCGFSLLEKPVKPAKLRSMVSYLVQQARES</sequence>
<keyword evidence="6" id="KW-1133">Transmembrane helix</keyword>
<dbReference type="InterPro" id="IPR036890">
    <property type="entry name" value="HATPase_C_sf"/>
</dbReference>
<evidence type="ECO:0000256" key="2">
    <source>
        <dbReference type="ARBA" id="ARBA00012438"/>
    </source>
</evidence>
<dbReference type="InterPro" id="IPR001789">
    <property type="entry name" value="Sig_transdc_resp-reg_receiver"/>
</dbReference>
<dbReference type="EMBL" id="UOED01000030">
    <property type="protein sequence ID" value="VAV87820.1"/>
    <property type="molecule type" value="Genomic_DNA"/>
</dbReference>
<reference evidence="9" key="1">
    <citation type="submission" date="2018-06" db="EMBL/GenBank/DDBJ databases">
        <authorList>
            <person name="Zhirakovskaya E."/>
        </authorList>
    </citation>
    <scope>NUCLEOTIDE SEQUENCE</scope>
</reference>
<dbReference type="Pfam" id="PF02518">
    <property type="entry name" value="HATPase_c"/>
    <property type="match status" value="1"/>
</dbReference>
<dbReference type="CDD" id="cd00082">
    <property type="entry name" value="HisKA"/>
    <property type="match status" value="1"/>
</dbReference>